<dbReference type="InterPro" id="IPR044730">
    <property type="entry name" value="RNase_H-like_dom_plant"/>
</dbReference>
<dbReference type="EMBL" id="JAMQYH010000002">
    <property type="protein sequence ID" value="KAJ1697725.1"/>
    <property type="molecule type" value="Genomic_DNA"/>
</dbReference>
<evidence type="ECO:0008006" key="5">
    <source>
        <dbReference type="Google" id="ProtNLM"/>
    </source>
</evidence>
<evidence type="ECO:0000313" key="4">
    <source>
        <dbReference type="Proteomes" id="UP001151287"/>
    </source>
</evidence>
<dbReference type="InterPro" id="IPR036397">
    <property type="entry name" value="RNaseH_sf"/>
</dbReference>
<dbReference type="CDD" id="cd06222">
    <property type="entry name" value="RNase_H_like"/>
    <property type="match status" value="1"/>
</dbReference>
<dbReference type="GO" id="GO:0004523">
    <property type="term" value="F:RNA-DNA hybrid ribonuclease activity"/>
    <property type="evidence" value="ECO:0007669"/>
    <property type="project" value="InterPro"/>
</dbReference>
<dbReference type="Pfam" id="PF13966">
    <property type="entry name" value="zf-RVT"/>
    <property type="match status" value="1"/>
</dbReference>
<organism evidence="3 4">
    <name type="scientific">Rhynchospora breviuscula</name>
    <dbReference type="NCBI Taxonomy" id="2022672"/>
    <lineage>
        <taxon>Eukaryota</taxon>
        <taxon>Viridiplantae</taxon>
        <taxon>Streptophyta</taxon>
        <taxon>Embryophyta</taxon>
        <taxon>Tracheophyta</taxon>
        <taxon>Spermatophyta</taxon>
        <taxon>Magnoliopsida</taxon>
        <taxon>Liliopsida</taxon>
        <taxon>Poales</taxon>
        <taxon>Cyperaceae</taxon>
        <taxon>Cyperoideae</taxon>
        <taxon>Rhynchosporeae</taxon>
        <taxon>Rhynchospora</taxon>
    </lineage>
</organism>
<dbReference type="PANTHER" id="PTHR47074:SF73">
    <property type="entry name" value="OS04G0448401 PROTEIN"/>
    <property type="match status" value="1"/>
</dbReference>
<dbReference type="SUPFAM" id="SSF53098">
    <property type="entry name" value="Ribonuclease H-like"/>
    <property type="match status" value="1"/>
</dbReference>
<dbReference type="Gene3D" id="3.30.420.10">
    <property type="entry name" value="Ribonuclease H-like superfamily/Ribonuclease H"/>
    <property type="match status" value="1"/>
</dbReference>
<sequence>MSEQALEVNSIVTDRMVWHEARNGKYSVKEGYKKLAQLHMPHAAITAVDWRMVWKWKRVPPKVKVFIWRLINKGLPLAVHMHARLSHFSPMCQRCGEENEFEMHCLFFCNTSRQVWFGCPLGIRVHELPMDFLMAFEQITARLDEDGITTFFTTIWEIWRERNKAVIEHVVFNPQSVLLRVNASLRPELAQAHIDSTRVCLTSGQQYQFYQGGWQVLVDASWDTSGKSGGAFVVYEGGELRAIGMHSFTGHDAFQAEAMALHDAMQYVYGDMNKELDTRLQFFSDCLTLVQAVNQADTADLPSWRATRVVTQIINQMEACQQGASLHHARREALQLAHDLANRARSSINYQGEPPMWLLQHGEQGRRRLDVSFFQRVHERPP</sequence>
<dbReference type="Proteomes" id="UP001151287">
    <property type="component" value="Unassembled WGS sequence"/>
</dbReference>
<dbReference type="Pfam" id="PF13456">
    <property type="entry name" value="RVT_3"/>
    <property type="match status" value="1"/>
</dbReference>
<proteinExistence type="predicted"/>
<dbReference type="InterPro" id="IPR052929">
    <property type="entry name" value="RNase_H-like_EbsB-rel"/>
</dbReference>
<evidence type="ECO:0000313" key="3">
    <source>
        <dbReference type="EMBL" id="KAJ1697725.1"/>
    </source>
</evidence>
<dbReference type="OrthoDB" id="694564at2759"/>
<evidence type="ECO:0000259" key="1">
    <source>
        <dbReference type="Pfam" id="PF13456"/>
    </source>
</evidence>
<feature type="domain" description="RNase H type-1" evidence="1">
    <location>
        <begin position="219"/>
        <end position="344"/>
    </location>
</feature>
<dbReference type="GO" id="GO:0003676">
    <property type="term" value="F:nucleic acid binding"/>
    <property type="evidence" value="ECO:0007669"/>
    <property type="project" value="InterPro"/>
</dbReference>
<feature type="domain" description="Reverse transcriptase zinc-binding" evidence="2">
    <location>
        <begin position="26"/>
        <end position="116"/>
    </location>
</feature>
<evidence type="ECO:0000259" key="2">
    <source>
        <dbReference type="Pfam" id="PF13966"/>
    </source>
</evidence>
<reference evidence="3" key="1">
    <citation type="journal article" date="2022" name="Cell">
        <title>Repeat-based holocentromeres influence genome architecture and karyotype evolution.</title>
        <authorList>
            <person name="Hofstatter P.G."/>
            <person name="Thangavel G."/>
            <person name="Lux T."/>
            <person name="Neumann P."/>
            <person name="Vondrak T."/>
            <person name="Novak P."/>
            <person name="Zhang M."/>
            <person name="Costa L."/>
            <person name="Castellani M."/>
            <person name="Scott A."/>
            <person name="Toegelov H."/>
            <person name="Fuchs J."/>
            <person name="Mata-Sucre Y."/>
            <person name="Dias Y."/>
            <person name="Vanzela A.L.L."/>
            <person name="Huettel B."/>
            <person name="Almeida C.C.S."/>
            <person name="Simkova H."/>
            <person name="Souza G."/>
            <person name="Pedrosa-Harand A."/>
            <person name="Macas J."/>
            <person name="Mayer K.F.X."/>
            <person name="Houben A."/>
            <person name="Marques A."/>
        </authorList>
    </citation>
    <scope>NUCLEOTIDE SEQUENCE</scope>
    <source>
        <strain evidence="3">RhyBre1mFocal</strain>
    </source>
</reference>
<accession>A0A9Q0HTW1</accession>
<gene>
    <name evidence="3" type="ORF">LUZ63_006237</name>
</gene>
<protein>
    <recommendedName>
        <fullName evidence="5">Reverse transcriptase zinc-binding domain-containing protein</fullName>
    </recommendedName>
</protein>
<dbReference type="InterPro" id="IPR002156">
    <property type="entry name" value="RNaseH_domain"/>
</dbReference>
<keyword evidence="4" id="KW-1185">Reference proteome</keyword>
<dbReference type="InterPro" id="IPR012337">
    <property type="entry name" value="RNaseH-like_sf"/>
</dbReference>
<dbReference type="AlphaFoldDB" id="A0A9Q0HTW1"/>
<name>A0A9Q0HTW1_9POAL</name>
<dbReference type="InterPro" id="IPR026960">
    <property type="entry name" value="RVT-Znf"/>
</dbReference>
<comment type="caution">
    <text evidence="3">The sequence shown here is derived from an EMBL/GenBank/DDBJ whole genome shotgun (WGS) entry which is preliminary data.</text>
</comment>
<dbReference type="PANTHER" id="PTHR47074">
    <property type="entry name" value="BNAC02G40300D PROTEIN"/>
    <property type="match status" value="1"/>
</dbReference>